<dbReference type="InterPro" id="IPR044974">
    <property type="entry name" value="Disease_R_plants"/>
</dbReference>
<sequence length="600" mass="68136">MANEELHNHKMSRWSSRVYDHTQVVGLEADAQKLKDRLFEANNGLFAIRIVGMGGLGKTTSAQKVFNNSEVDNHFQRRMWVSVSQSITEEQIMRSMLKYLGDASVGDDQGELLRKISQYLQGLPKGNGSCVIITTRIEQVAQKMGVTEARMHWPKFLSEDDSWWVFCKIAFAASGGVCGYYELEGIGKEIVEKCKCLPLAIKAVGGIMLCKLPYYDEWRRIADNFQKELVENDDSVMASLQLSYGELPSYLKSCFLCFSLYPEDSVITKEQLIHWWIRERFVPVRNGQLVTVAAECFSGLMNRCLIEVVDKTYNGMVYTCKIHDMVRDLLINMVKDDESNGASSRQLGLNSDLDQDCFHANLKLWALLSTTKTGEVNRITSILTILDVSHCGSLEYFPGGLGRLSNLQELLRFRAARSNQLEGCRIAELKSLKRLRKLELWLTSCDEIGDDEVSILLHLQQLQFLTISCFDCHGYDLVAKLDKFSPPQQLHELSLKFFPGAIRPTWLNPISLPRLRYLIIGSGNLAKMNQSFWGYGASAWKLEGIMLESLSDLEEEWSVVYQSMPSLGTLSVYWCPKLDSFPIEDVGIRGGVWKKEEQRI</sequence>
<dbReference type="Gene3D" id="3.40.50.300">
    <property type="entry name" value="P-loop containing nucleotide triphosphate hydrolases"/>
    <property type="match status" value="1"/>
</dbReference>
<evidence type="ECO:0000256" key="2">
    <source>
        <dbReference type="ARBA" id="ARBA00022821"/>
    </source>
</evidence>
<evidence type="ECO:0000313" key="6">
    <source>
        <dbReference type="EMBL" id="KAJ4964625.1"/>
    </source>
</evidence>
<protein>
    <recommendedName>
        <fullName evidence="8">NB-ARC domain-containing protein</fullName>
    </recommendedName>
</protein>
<dbReference type="EMBL" id="JAMYWD010000007">
    <property type="protein sequence ID" value="KAJ4964625.1"/>
    <property type="molecule type" value="Genomic_DNA"/>
</dbReference>
<dbReference type="InterPro" id="IPR032675">
    <property type="entry name" value="LRR_dom_sf"/>
</dbReference>
<dbReference type="InterPro" id="IPR042197">
    <property type="entry name" value="Apaf_helical"/>
</dbReference>
<gene>
    <name evidence="6" type="ORF">NE237_016474</name>
</gene>
<evidence type="ECO:0000259" key="3">
    <source>
        <dbReference type="Pfam" id="PF00931"/>
    </source>
</evidence>
<evidence type="ECO:0000313" key="7">
    <source>
        <dbReference type="Proteomes" id="UP001141806"/>
    </source>
</evidence>
<dbReference type="Gene3D" id="1.10.8.430">
    <property type="entry name" value="Helical domain of apoptotic protease-activating factors"/>
    <property type="match status" value="1"/>
</dbReference>
<comment type="caution">
    <text evidence="6">The sequence shown here is derived from an EMBL/GenBank/DDBJ whole genome shotgun (WGS) entry which is preliminary data.</text>
</comment>
<dbReference type="Proteomes" id="UP001141806">
    <property type="component" value="Unassembled WGS sequence"/>
</dbReference>
<evidence type="ECO:0000256" key="1">
    <source>
        <dbReference type="ARBA" id="ARBA00022737"/>
    </source>
</evidence>
<dbReference type="Gene3D" id="3.80.10.10">
    <property type="entry name" value="Ribonuclease Inhibitor"/>
    <property type="match status" value="1"/>
</dbReference>
<dbReference type="SUPFAM" id="SSF52058">
    <property type="entry name" value="L domain-like"/>
    <property type="match status" value="1"/>
</dbReference>
<evidence type="ECO:0000259" key="4">
    <source>
        <dbReference type="Pfam" id="PF23559"/>
    </source>
</evidence>
<feature type="domain" description="NB-ARC" evidence="3">
    <location>
        <begin position="123"/>
        <end position="173"/>
    </location>
</feature>
<dbReference type="InterPro" id="IPR036388">
    <property type="entry name" value="WH-like_DNA-bd_sf"/>
</dbReference>
<dbReference type="InterPro" id="IPR055414">
    <property type="entry name" value="LRR_R13L4/SHOC2-like"/>
</dbReference>
<organism evidence="6 7">
    <name type="scientific">Protea cynaroides</name>
    <dbReference type="NCBI Taxonomy" id="273540"/>
    <lineage>
        <taxon>Eukaryota</taxon>
        <taxon>Viridiplantae</taxon>
        <taxon>Streptophyta</taxon>
        <taxon>Embryophyta</taxon>
        <taxon>Tracheophyta</taxon>
        <taxon>Spermatophyta</taxon>
        <taxon>Magnoliopsida</taxon>
        <taxon>Proteales</taxon>
        <taxon>Proteaceae</taxon>
        <taxon>Protea</taxon>
    </lineage>
</organism>
<reference evidence="6" key="1">
    <citation type="journal article" date="2023" name="Plant J.">
        <title>The genome of the king protea, Protea cynaroides.</title>
        <authorList>
            <person name="Chang J."/>
            <person name="Duong T.A."/>
            <person name="Schoeman C."/>
            <person name="Ma X."/>
            <person name="Roodt D."/>
            <person name="Barker N."/>
            <person name="Li Z."/>
            <person name="Van de Peer Y."/>
            <person name="Mizrachi E."/>
        </authorList>
    </citation>
    <scope>NUCLEOTIDE SEQUENCE</scope>
    <source>
        <tissue evidence="6">Young leaves</tissue>
    </source>
</reference>
<evidence type="ECO:0008006" key="8">
    <source>
        <dbReference type="Google" id="ProtNLM"/>
    </source>
</evidence>
<feature type="domain" description="Disease resistance protein winged helix" evidence="4">
    <location>
        <begin position="260"/>
        <end position="329"/>
    </location>
</feature>
<dbReference type="InterPro" id="IPR002182">
    <property type="entry name" value="NB-ARC"/>
</dbReference>
<keyword evidence="2" id="KW-0611">Plant defense</keyword>
<feature type="domain" description="NB-ARC" evidence="3">
    <location>
        <begin position="28"/>
        <end position="121"/>
    </location>
</feature>
<dbReference type="SUPFAM" id="SSF52540">
    <property type="entry name" value="P-loop containing nucleoside triphosphate hydrolases"/>
    <property type="match status" value="1"/>
</dbReference>
<dbReference type="PRINTS" id="PR00364">
    <property type="entry name" value="DISEASERSIST"/>
</dbReference>
<dbReference type="AlphaFoldDB" id="A0A9Q0K6U1"/>
<dbReference type="InterPro" id="IPR027417">
    <property type="entry name" value="P-loop_NTPase"/>
</dbReference>
<dbReference type="GO" id="GO:0098542">
    <property type="term" value="P:defense response to other organism"/>
    <property type="evidence" value="ECO:0007669"/>
    <property type="project" value="TreeGrafter"/>
</dbReference>
<proteinExistence type="predicted"/>
<keyword evidence="1" id="KW-0677">Repeat</keyword>
<dbReference type="PANTHER" id="PTHR23155">
    <property type="entry name" value="DISEASE RESISTANCE PROTEIN RP"/>
    <property type="match status" value="1"/>
</dbReference>
<name>A0A9Q0K6U1_9MAGN</name>
<dbReference type="PANTHER" id="PTHR23155:SF1172">
    <property type="entry name" value="DISEASE RESISTANCE RPP13-LIKE PROTEIN 4"/>
    <property type="match status" value="1"/>
</dbReference>
<keyword evidence="7" id="KW-1185">Reference proteome</keyword>
<dbReference type="Pfam" id="PF23598">
    <property type="entry name" value="LRR_14"/>
    <property type="match status" value="1"/>
</dbReference>
<dbReference type="GO" id="GO:0043531">
    <property type="term" value="F:ADP binding"/>
    <property type="evidence" value="ECO:0007669"/>
    <property type="project" value="InterPro"/>
</dbReference>
<dbReference type="OrthoDB" id="2973320at2759"/>
<dbReference type="FunFam" id="1.10.10.10:FF:000322">
    <property type="entry name" value="Probable disease resistance protein At1g63360"/>
    <property type="match status" value="1"/>
</dbReference>
<dbReference type="Pfam" id="PF23559">
    <property type="entry name" value="WHD_DRP"/>
    <property type="match status" value="1"/>
</dbReference>
<evidence type="ECO:0000259" key="5">
    <source>
        <dbReference type="Pfam" id="PF23598"/>
    </source>
</evidence>
<dbReference type="InterPro" id="IPR058922">
    <property type="entry name" value="WHD_DRP"/>
</dbReference>
<dbReference type="Pfam" id="PF00931">
    <property type="entry name" value="NB-ARC"/>
    <property type="match status" value="2"/>
</dbReference>
<feature type="domain" description="Disease resistance R13L4/SHOC-2-like LRR" evidence="5">
    <location>
        <begin position="385"/>
        <end position="521"/>
    </location>
</feature>
<dbReference type="Gene3D" id="1.10.10.10">
    <property type="entry name" value="Winged helix-like DNA-binding domain superfamily/Winged helix DNA-binding domain"/>
    <property type="match status" value="1"/>
</dbReference>
<accession>A0A9Q0K6U1</accession>